<keyword evidence="2" id="KW-1185">Reference proteome</keyword>
<organism evidence="1 2">
    <name type="scientific">Molorchus minor</name>
    <dbReference type="NCBI Taxonomy" id="1323400"/>
    <lineage>
        <taxon>Eukaryota</taxon>
        <taxon>Metazoa</taxon>
        <taxon>Ecdysozoa</taxon>
        <taxon>Arthropoda</taxon>
        <taxon>Hexapoda</taxon>
        <taxon>Insecta</taxon>
        <taxon>Pterygota</taxon>
        <taxon>Neoptera</taxon>
        <taxon>Endopterygota</taxon>
        <taxon>Coleoptera</taxon>
        <taxon>Polyphaga</taxon>
        <taxon>Cucujiformia</taxon>
        <taxon>Chrysomeloidea</taxon>
        <taxon>Cerambycidae</taxon>
        <taxon>Lamiinae</taxon>
        <taxon>Monochamini</taxon>
        <taxon>Molorchus</taxon>
    </lineage>
</organism>
<sequence>MRYHMSRLQCFSSNRLGSFPLLNQTQQ</sequence>
<proteinExistence type="predicted"/>
<accession>A0ABQ9JIF1</accession>
<protein>
    <submittedName>
        <fullName evidence="1">Uncharacterized protein</fullName>
    </submittedName>
</protein>
<reference evidence="1" key="1">
    <citation type="journal article" date="2023" name="Insect Mol. Biol.">
        <title>Genome sequencing provides insights into the evolution of gene families encoding plant cell wall-degrading enzymes in longhorned beetles.</title>
        <authorList>
            <person name="Shin N.R."/>
            <person name="Okamura Y."/>
            <person name="Kirsch R."/>
            <person name="Pauchet Y."/>
        </authorList>
    </citation>
    <scope>NUCLEOTIDE SEQUENCE</scope>
    <source>
        <strain evidence="1">MMC_N1</strain>
    </source>
</reference>
<gene>
    <name evidence="1" type="ORF">NQ317_002909</name>
</gene>
<evidence type="ECO:0000313" key="2">
    <source>
        <dbReference type="Proteomes" id="UP001162164"/>
    </source>
</evidence>
<evidence type="ECO:0000313" key="1">
    <source>
        <dbReference type="EMBL" id="KAJ8977935.1"/>
    </source>
</evidence>
<comment type="caution">
    <text evidence="1">The sequence shown here is derived from an EMBL/GenBank/DDBJ whole genome shotgun (WGS) entry which is preliminary data.</text>
</comment>
<name>A0ABQ9JIF1_9CUCU</name>
<dbReference type="Proteomes" id="UP001162164">
    <property type="component" value="Unassembled WGS sequence"/>
</dbReference>
<dbReference type="EMBL" id="JAPWTJ010000492">
    <property type="protein sequence ID" value="KAJ8977935.1"/>
    <property type="molecule type" value="Genomic_DNA"/>
</dbReference>